<evidence type="ECO:0000259" key="2">
    <source>
        <dbReference type="Pfam" id="PF08327"/>
    </source>
</evidence>
<evidence type="ECO:0000313" key="4">
    <source>
        <dbReference type="Proteomes" id="UP000505377"/>
    </source>
</evidence>
<dbReference type="KEGG" id="pbro:HOP40_04910"/>
<gene>
    <name evidence="3" type="ORF">HOP40_04910</name>
</gene>
<dbReference type="InterPro" id="IPR013538">
    <property type="entry name" value="ASHA1/2-like_C"/>
</dbReference>
<dbReference type="Proteomes" id="UP000505377">
    <property type="component" value="Chromosome"/>
</dbReference>
<dbReference type="EMBL" id="CP053564">
    <property type="protein sequence ID" value="QJY45247.1"/>
    <property type="molecule type" value="Genomic_DNA"/>
</dbReference>
<dbReference type="Gene3D" id="3.30.530.20">
    <property type="match status" value="1"/>
</dbReference>
<name>A0A6M6JE59_9PSEU</name>
<protein>
    <recommendedName>
        <fullName evidence="2">Activator of Hsp90 ATPase homologue 1/2-like C-terminal domain-containing protein</fullName>
    </recommendedName>
</protein>
<dbReference type="RefSeq" id="WP_172155079.1">
    <property type="nucleotide sequence ID" value="NZ_CP053564.1"/>
</dbReference>
<comment type="similarity">
    <text evidence="1">Belongs to the AHA1 family.</text>
</comment>
<dbReference type="InterPro" id="IPR023393">
    <property type="entry name" value="START-like_dom_sf"/>
</dbReference>
<accession>A0A6M6JE59</accession>
<dbReference type="Pfam" id="PF08327">
    <property type="entry name" value="AHSA1"/>
    <property type="match status" value="1"/>
</dbReference>
<reference evidence="3 4" key="1">
    <citation type="submission" date="2020-05" db="EMBL/GenBank/DDBJ databases">
        <authorList>
            <person name="Mo P."/>
        </authorList>
    </citation>
    <scope>NUCLEOTIDE SEQUENCE [LARGE SCALE GENOMIC DNA]</scope>
    <source>
        <strain evidence="3 4">Gen01</strain>
    </source>
</reference>
<evidence type="ECO:0000256" key="1">
    <source>
        <dbReference type="ARBA" id="ARBA00006817"/>
    </source>
</evidence>
<organism evidence="3 4">
    <name type="scientific">Pseudonocardia broussonetiae</name>
    <dbReference type="NCBI Taxonomy" id="2736640"/>
    <lineage>
        <taxon>Bacteria</taxon>
        <taxon>Bacillati</taxon>
        <taxon>Actinomycetota</taxon>
        <taxon>Actinomycetes</taxon>
        <taxon>Pseudonocardiales</taxon>
        <taxon>Pseudonocardiaceae</taxon>
        <taxon>Pseudonocardia</taxon>
    </lineage>
</organism>
<dbReference type="SUPFAM" id="SSF55961">
    <property type="entry name" value="Bet v1-like"/>
    <property type="match status" value="1"/>
</dbReference>
<evidence type="ECO:0000313" key="3">
    <source>
        <dbReference type="EMBL" id="QJY45247.1"/>
    </source>
</evidence>
<dbReference type="AlphaFoldDB" id="A0A6M6JE59"/>
<keyword evidence="4" id="KW-1185">Reference proteome</keyword>
<feature type="domain" description="Activator of Hsp90 ATPase homologue 1/2-like C-terminal" evidence="2">
    <location>
        <begin position="16"/>
        <end position="135"/>
    </location>
</feature>
<sequence>MSAPREIVLRKEFPDPVDDVWSAVTDSERLGRWFGTYTGRGRVGGTVEFTVTGEVDAGGEVAQPVTVTIHECDAPRRLVVDIPEDATRSWRVAVDIEPAGEGAVLVFTQAVLEGMDGADIAAGWRWYLDRLEASLHDAEMPQWAAYAPS</sequence>
<proteinExistence type="inferred from homology"/>